<proteinExistence type="predicted"/>
<keyword evidence="3" id="KW-1185">Reference proteome</keyword>
<dbReference type="Proteomes" id="UP000620046">
    <property type="component" value="Unassembled WGS sequence"/>
</dbReference>
<evidence type="ECO:0000256" key="1">
    <source>
        <dbReference type="SAM" id="SignalP"/>
    </source>
</evidence>
<dbReference type="PROSITE" id="PS51257">
    <property type="entry name" value="PROKAR_LIPOPROTEIN"/>
    <property type="match status" value="1"/>
</dbReference>
<feature type="signal peptide" evidence="1">
    <location>
        <begin position="1"/>
        <end position="26"/>
    </location>
</feature>
<feature type="chain" id="PRO_5045746928" evidence="1">
    <location>
        <begin position="27"/>
        <end position="103"/>
    </location>
</feature>
<dbReference type="EMBL" id="BMJA01000002">
    <property type="protein sequence ID" value="GGA34547.1"/>
    <property type="molecule type" value="Genomic_DNA"/>
</dbReference>
<protein>
    <submittedName>
        <fullName evidence="2">Uncharacterized protein</fullName>
    </submittedName>
</protein>
<organism evidence="2 3">
    <name type="scientific">Dyella nitratireducens</name>
    <dbReference type="NCBI Taxonomy" id="1849580"/>
    <lineage>
        <taxon>Bacteria</taxon>
        <taxon>Pseudomonadati</taxon>
        <taxon>Pseudomonadota</taxon>
        <taxon>Gammaproteobacteria</taxon>
        <taxon>Lysobacterales</taxon>
        <taxon>Rhodanobacteraceae</taxon>
        <taxon>Dyella</taxon>
    </lineage>
</organism>
<comment type="caution">
    <text evidence="2">The sequence shown here is derived from an EMBL/GenBank/DDBJ whole genome shotgun (WGS) entry which is preliminary data.</text>
</comment>
<sequence length="103" mass="10580">MQCWSVKGLSSSFLLVACAVLNGVWAETASIDFSGPINGAQACSSQGWCGGNCAARGGADAAVDNQHCRVVRTAGFKAIGNDWQNFPSTHAGDTSLVSAEGEQ</sequence>
<accession>A0ABQ1G211</accession>
<reference evidence="3" key="1">
    <citation type="journal article" date="2019" name="Int. J. Syst. Evol. Microbiol.">
        <title>The Global Catalogue of Microorganisms (GCM) 10K type strain sequencing project: providing services to taxonomists for standard genome sequencing and annotation.</title>
        <authorList>
            <consortium name="The Broad Institute Genomics Platform"/>
            <consortium name="The Broad Institute Genome Sequencing Center for Infectious Disease"/>
            <person name="Wu L."/>
            <person name="Ma J."/>
        </authorList>
    </citation>
    <scope>NUCLEOTIDE SEQUENCE [LARGE SCALE GENOMIC DNA]</scope>
    <source>
        <strain evidence="3">CGMCC 1.15439</strain>
    </source>
</reference>
<name>A0ABQ1G211_9GAMM</name>
<evidence type="ECO:0000313" key="2">
    <source>
        <dbReference type="EMBL" id="GGA34547.1"/>
    </source>
</evidence>
<evidence type="ECO:0000313" key="3">
    <source>
        <dbReference type="Proteomes" id="UP000620046"/>
    </source>
</evidence>
<keyword evidence="1" id="KW-0732">Signal</keyword>
<gene>
    <name evidence="2" type="ORF">GCM10010981_24460</name>
</gene>